<dbReference type="EMBL" id="JALNUB010000020">
    <property type="protein sequence ID" value="MCK8143358.1"/>
    <property type="molecule type" value="Genomic_DNA"/>
</dbReference>
<dbReference type="AlphaFoldDB" id="A0A9X1XUZ8"/>
<organism evidence="1 2">
    <name type="scientific">Flavobacterium pygoscelis</name>
    <dbReference type="NCBI Taxonomy" id="2893176"/>
    <lineage>
        <taxon>Bacteria</taxon>
        <taxon>Pseudomonadati</taxon>
        <taxon>Bacteroidota</taxon>
        <taxon>Flavobacteriia</taxon>
        <taxon>Flavobacteriales</taxon>
        <taxon>Flavobacteriaceae</taxon>
        <taxon>Flavobacterium</taxon>
    </lineage>
</organism>
<evidence type="ECO:0000313" key="1">
    <source>
        <dbReference type="EMBL" id="MCK8143358.1"/>
    </source>
</evidence>
<accession>A0A9X1XUZ8</accession>
<keyword evidence="2" id="KW-1185">Reference proteome</keyword>
<evidence type="ECO:0000313" key="2">
    <source>
        <dbReference type="Proteomes" id="UP001139260"/>
    </source>
</evidence>
<comment type="caution">
    <text evidence="1">The sequence shown here is derived from an EMBL/GenBank/DDBJ whole genome shotgun (WGS) entry which is preliminary data.</text>
</comment>
<name>A0A9X1XUZ8_9FLAO</name>
<protein>
    <recommendedName>
        <fullName evidence="3">Lipoprotein</fullName>
    </recommendedName>
</protein>
<reference evidence="1" key="1">
    <citation type="submission" date="2022-04" db="EMBL/GenBank/DDBJ databases">
        <title>Flavobacterium pygoscelis sp. nov. isolated from Chinstrap chick (Pygoscelis antarcticus).</title>
        <authorList>
            <person name="Irgang R."/>
            <person name="Poblete-Morales M."/>
            <person name="Avendano-Herrera R."/>
        </authorList>
    </citation>
    <scope>NUCLEOTIDE SEQUENCE</scope>
    <source>
        <strain evidence="1">I-SCBP12n</strain>
    </source>
</reference>
<gene>
    <name evidence="1" type="ORF">MW871_15815</name>
</gene>
<dbReference type="Proteomes" id="UP001139260">
    <property type="component" value="Unassembled WGS sequence"/>
</dbReference>
<evidence type="ECO:0008006" key="3">
    <source>
        <dbReference type="Google" id="ProtNLM"/>
    </source>
</evidence>
<proteinExistence type="predicted"/>
<dbReference type="PROSITE" id="PS51257">
    <property type="entry name" value="PROKAR_LIPOPROTEIN"/>
    <property type="match status" value="1"/>
</dbReference>
<dbReference type="RefSeq" id="WP_248429362.1">
    <property type="nucleotide sequence ID" value="NZ_JALNUB010000020.1"/>
</dbReference>
<sequence length="251" mass="29431">MKTKNLLIILSILFFATSCKTENKFPTDKKYWDTDDYDNVVRELRFGTKPDEKLPTFDDPETKIIVEKLTDQENFKVVLDDNELGLKHKNEIGEKFFKIWQDMTEIYSQIDRKDIYVYEKERIEVFNFGLALQLRYFKLGNDEIKQKSDDPNASNVSETVNSNVNTLIGNYMFYLNEINNEKSYSNIGLDLIAEGIDQYFTDLVNLYPNSNYDNLQEKIVLLSNKTKSENIKSSLLKLKKLIDSKKTLTKY</sequence>